<dbReference type="GO" id="GO:0004402">
    <property type="term" value="F:histone acetyltransferase activity"/>
    <property type="evidence" value="ECO:0007669"/>
    <property type="project" value="TreeGrafter"/>
</dbReference>
<feature type="compositionally biased region" description="Pro residues" evidence="1">
    <location>
        <begin position="103"/>
        <end position="115"/>
    </location>
</feature>
<feature type="region of interest" description="Disordered" evidence="1">
    <location>
        <begin position="390"/>
        <end position="474"/>
    </location>
</feature>
<dbReference type="HOGENOM" id="CLU_011914_1_0_1"/>
<dbReference type="Pfam" id="PF15460">
    <property type="entry name" value="SAS4"/>
    <property type="match status" value="1"/>
</dbReference>
<sequence length="540" mass="60713">MASITRSNRRAEGLHPYDRNVNASPLTRPAPGPNSFHHGAAAAGGRTKRSLDVAERDLDALRHKKTRIAVEILAKPQLPREPVNVQPPIPRRAAVASSASTSRPPPPAAPVPPTRPAASTATTSTPAPTLTPAPISAAAADPEPPNASLTKHQAKVINGIRHELDRLQPRPDDTRDTKEQGRKLRSQEATRFKSELSAYFPDYDEVIGNEPKEQHLLNPDTPIIIIDSSLSRAIPDAQRTGPRPHHHQNPSGADFPIRGYGDALFTDVFDSQRIDFGFLDAQHKNKNIEDPLPDSLFEPIHKKAERVERSIRNTEKGRAQHEKDQIIRLLEGLQGHDWLRVMGVSGVTESKKKKFEPARKHFIKGCQAILAKFRNWSLEEKRRKLEKEKALAEKAEREGESDDSDAESQEGEDTRSRESDENDASETSSPAKQLRREARARSKLAAANSKRSRPAHKPAPPTKPPEPPREFKSFFAKRYERESALNRQRRAGRKILAWGHPIPDIAEADFILPEEYRDEETLKARERKKRRDRRELRTLK</sequence>
<dbReference type="Proteomes" id="UP000024376">
    <property type="component" value="Unassembled WGS sequence"/>
</dbReference>
<gene>
    <name evidence="3" type="ORF">M419DRAFT_82760</name>
</gene>
<evidence type="ECO:0000259" key="2">
    <source>
        <dbReference type="Pfam" id="PF15460"/>
    </source>
</evidence>
<dbReference type="AlphaFoldDB" id="A0A024S7U6"/>
<organism evidence="3 4">
    <name type="scientific">Hypocrea jecorina (strain ATCC 56765 / BCRC 32924 / NRRL 11460 / Rut C-30)</name>
    <name type="common">Trichoderma reesei</name>
    <dbReference type="NCBI Taxonomy" id="1344414"/>
    <lineage>
        <taxon>Eukaryota</taxon>
        <taxon>Fungi</taxon>
        <taxon>Dikarya</taxon>
        <taxon>Ascomycota</taxon>
        <taxon>Pezizomycotina</taxon>
        <taxon>Sordariomycetes</taxon>
        <taxon>Hypocreomycetidae</taxon>
        <taxon>Hypocreales</taxon>
        <taxon>Hypocreaceae</taxon>
        <taxon>Trichoderma</taxon>
    </lineage>
</organism>
<evidence type="ECO:0000313" key="4">
    <source>
        <dbReference type="Proteomes" id="UP000024376"/>
    </source>
</evidence>
<dbReference type="InterPro" id="IPR029184">
    <property type="entry name" value="Sas4_dom"/>
</dbReference>
<dbReference type="KEGG" id="trr:M419DRAFT_82760"/>
<protein>
    <recommendedName>
        <fullName evidence="2">Something about silencing protein 4 domain-containing protein</fullName>
    </recommendedName>
</protein>
<dbReference type="PANTHER" id="PTHR38422">
    <property type="entry name" value="SOMETHING ABOUT SILENCING PROTEIN 4"/>
    <property type="match status" value="1"/>
</dbReference>
<reference evidence="4" key="1">
    <citation type="journal article" date="2013" name="Ind. Biotechnol.">
        <title>Comparative genomics analysis of Trichoderma reesei strains.</title>
        <authorList>
            <person name="Koike H."/>
            <person name="Aerts A."/>
            <person name="LaButti K."/>
            <person name="Grigoriev I.V."/>
            <person name="Baker S.E."/>
        </authorList>
    </citation>
    <scope>NUCLEOTIDE SEQUENCE [LARGE SCALE GENOMIC DNA]</scope>
    <source>
        <strain evidence="4">ATCC 56765 / BCRC 32924 / NRRL 11460 / Rut C-30</strain>
    </source>
</reference>
<feature type="compositionally biased region" description="Low complexity" evidence="1">
    <location>
        <begin position="91"/>
        <end position="102"/>
    </location>
</feature>
<feature type="compositionally biased region" description="Low complexity" evidence="1">
    <location>
        <begin position="116"/>
        <end position="140"/>
    </location>
</feature>
<accession>A0A024S7U6</accession>
<dbReference type="GO" id="GO:0033255">
    <property type="term" value="C:SAS acetyltransferase complex"/>
    <property type="evidence" value="ECO:0007669"/>
    <property type="project" value="InterPro"/>
</dbReference>
<dbReference type="PANTHER" id="PTHR38422:SF1">
    <property type="entry name" value="SOMETHING ABOUT SILENCING PROTEIN 4"/>
    <property type="match status" value="1"/>
</dbReference>
<dbReference type="OrthoDB" id="1938992at2759"/>
<feature type="region of interest" description="Disordered" evidence="1">
    <location>
        <begin position="235"/>
        <end position="255"/>
    </location>
</feature>
<name>A0A024S7U6_HYPJR</name>
<feature type="compositionally biased region" description="Basic and acidic residues" evidence="1">
    <location>
        <begin position="160"/>
        <end position="189"/>
    </location>
</feature>
<evidence type="ECO:0000256" key="1">
    <source>
        <dbReference type="SAM" id="MobiDB-lite"/>
    </source>
</evidence>
<feature type="domain" description="Something about silencing protein 4" evidence="2">
    <location>
        <begin position="290"/>
        <end position="385"/>
    </location>
</feature>
<dbReference type="EMBL" id="KI911151">
    <property type="protein sequence ID" value="ETS00566.1"/>
    <property type="molecule type" value="Genomic_DNA"/>
</dbReference>
<evidence type="ECO:0000313" key="3">
    <source>
        <dbReference type="EMBL" id="ETS00566.1"/>
    </source>
</evidence>
<proteinExistence type="predicted"/>
<dbReference type="InterPro" id="IPR038988">
    <property type="entry name" value="Sas4"/>
</dbReference>
<feature type="compositionally biased region" description="Basic and acidic residues" evidence="1">
    <location>
        <begin position="9"/>
        <end position="18"/>
    </location>
</feature>
<feature type="region of interest" description="Disordered" evidence="1">
    <location>
        <begin position="71"/>
        <end position="189"/>
    </location>
</feature>
<feature type="region of interest" description="Disordered" evidence="1">
    <location>
        <begin position="1"/>
        <end position="50"/>
    </location>
</feature>
<feature type="compositionally biased region" description="Acidic residues" evidence="1">
    <location>
        <begin position="399"/>
        <end position="411"/>
    </location>
</feature>